<dbReference type="FunFam" id="3.30.559.30:FF:000006">
    <property type="entry name" value="Yersiniabactin polyketide/non-ribosomal peptide synthetase"/>
    <property type="match status" value="1"/>
</dbReference>
<organism evidence="8 9">
    <name type="scientific">Vallitalea guaymasensis</name>
    <dbReference type="NCBI Taxonomy" id="1185412"/>
    <lineage>
        <taxon>Bacteria</taxon>
        <taxon>Bacillati</taxon>
        <taxon>Bacillota</taxon>
        <taxon>Clostridia</taxon>
        <taxon>Lachnospirales</taxon>
        <taxon>Vallitaleaceae</taxon>
        <taxon>Vallitalea</taxon>
    </lineage>
</organism>
<dbReference type="PROSITE" id="PS50075">
    <property type="entry name" value="CARRIER"/>
    <property type="match status" value="1"/>
</dbReference>
<evidence type="ECO:0000313" key="8">
    <source>
        <dbReference type="EMBL" id="QUH30456.1"/>
    </source>
</evidence>
<gene>
    <name evidence="8" type="ORF">HYG85_16695</name>
</gene>
<dbReference type="SUPFAM" id="SSF47336">
    <property type="entry name" value="ACP-like"/>
    <property type="match status" value="1"/>
</dbReference>
<dbReference type="FunFam" id="3.30.559.10:FF:000023">
    <property type="entry name" value="Non-ribosomal peptide synthetase"/>
    <property type="match status" value="1"/>
</dbReference>
<dbReference type="KEGG" id="vgu:HYG85_16695"/>
<dbReference type="GO" id="GO:0031177">
    <property type="term" value="F:phosphopantetheine binding"/>
    <property type="evidence" value="ECO:0007669"/>
    <property type="project" value="TreeGrafter"/>
</dbReference>
<dbReference type="InterPro" id="IPR000873">
    <property type="entry name" value="AMP-dep_synth/lig_dom"/>
</dbReference>
<dbReference type="InterPro" id="IPR041464">
    <property type="entry name" value="TubC_N"/>
</dbReference>
<dbReference type="RefSeq" id="WP_212690622.1">
    <property type="nucleotide sequence ID" value="NZ_CP058561.1"/>
</dbReference>
<dbReference type="Gene3D" id="1.10.10.1830">
    <property type="entry name" value="Non-ribosomal peptide synthase, adenylation domain"/>
    <property type="match status" value="1"/>
</dbReference>
<dbReference type="Pfam" id="PF00550">
    <property type="entry name" value="PP-binding"/>
    <property type="match status" value="1"/>
</dbReference>
<dbReference type="Pfam" id="PF18563">
    <property type="entry name" value="TubC_N"/>
    <property type="match status" value="1"/>
</dbReference>
<name>A0A8J8MCM2_9FIRM</name>
<evidence type="ECO:0000256" key="2">
    <source>
        <dbReference type="ARBA" id="ARBA00004924"/>
    </source>
</evidence>
<dbReference type="NCBIfam" id="TIGR01733">
    <property type="entry name" value="AA-adenyl-dom"/>
    <property type="match status" value="1"/>
</dbReference>
<dbReference type="GO" id="GO:0008610">
    <property type="term" value="P:lipid biosynthetic process"/>
    <property type="evidence" value="ECO:0007669"/>
    <property type="project" value="UniProtKB-ARBA"/>
</dbReference>
<reference evidence="8 9" key="1">
    <citation type="submission" date="2020-07" db="EMBL/GenBank/DDBJ databases">
        <title>Vallitalea guaymasensis genome.</title>
        <authorList>
            <person name="Postec A."/>
        </authorList>
    </citation>
    <scope>NUCLEOTIDE SEQUENCE [LARGE SCALE GENOMIC DNA]</scope>
    <source>
        <strain evidence="8 9">Ra1766G1</strain>
    </source>
</reference>
<dbReference type="EMBL" id="CP058561">
    <property type="protein sequence ID" value="QUH30456.1"/>
    <property type="molecule type" value="Genomic_DNA"/>
</dbReference>
<evidence type="ECO:0000313" key="9">
    <source>
        <dbReference type="Proteomes" id="UP000677305"/>
    </source>
</evidence>
<keyword evidence="3" id="KW-0596">Phosphopantetheine</keyword>
<dbReference type="GO" id="GO:0005737">
    <property type="term" value="C:cytoplasm"/>
    <property type="evidence" value="ECO:0007669"/>
    <property type="project" value="TreeGrafter"/>
</dbReference>
<dbReference type="Gene3D" id="3.40.50.12780">
    <property type="entry name" value="N-terminal domain of ligase-like"/>
    <property type="match status" value="1"/>
</dbReference>
<dbReference type="InterPro" id="IPR042099">
    <property type="entry name" value="ANL_N_sf"/>
</dbReference>
<comment type="cofactor">
    <cofactor evidence="1">
        <name>pantetheine 4'-phosphate</name>
        <dbReference type="ChEBI" id="CHEBI:47942"/>
    </cofactor>
</comment>
<dbReference type="GO" id="GO:0043041">
    <property type="term" value="P:amino acid activation for nonribosomal peptide biosynthetic process"/>
    <property type="evidence" value="ECO:0007669"/>
    <property type="project" value="TreeGrafter"/>
</dbReference>
<dbReference type="Proteomes" id="UP000677305">
    <property type="component" value="Chromosome"/>
</dbReference>
<feature type="domain" description="Carrier" evidence="7">
    <location>
        <begin position="1030"/>
        <end position="1112"/>
    </location>
</feature>
<dbReference type="GO" id="GO:0017000">
    <property type="term" value="P:antibiotic biosynthetic process"/>
    <property type="evidence" value="ECO:0007669"/>
    <property type="project" value="UniProtKB-KW"/>
</dbReference>
<dbReference type="Gene3D" id="3.40.50.1820">
    <property type="entry name" value="alpha/beta hydrolase"/>
    <property type="match status" value="1"/>
</dbReference>
<dbReference type="SUPFAM" id="SSF56801">
    <property type="entry name" value="Acetyl-CoA synthetase-like"/>
    <property type="match status" value="1"/>
</dbReference>
<dbReference type="SUPFAM" id="SSF53474">
    <property type="entry name" value="alpha/beta-Hydrolases"/>
    <property type="match status" value="1"/>
</dbReference>
<evidence type="ECO:0000256" key="3">
    <source>
        <dbReference type="ARBA" id="ARBA00022450"/>
    </source>
</evidence>
<evidence type="ECO:0000256" key="5">
    <source>
        <dbReference type="ARBA" id="ARBA00022598"/>
    </source>
</evidence>
<evidence type="ECO:0000256" key="6">
    <source>
        <dbReference type="ARBA" id="ARBA00023194"/>
    </source>
</evidence>
<dbReference type="GO" id="GO:0016874">
    <property type="term" value="F:ligase activity"/>
    <property type="evidence" value="ECO:0007669"/>
    <property type="project" value="UniProtKB-KW"/>
</dbReference>
<dbReference type="PANTHER" id="PTHR45527:SF10">
    <property type="entry name" value="PYOCHELIN SYNTHASE PCHF"/>
    <property type="match status" value="1"/>
</dbReference>
<dbReference type="InterPro" id="IPR020845">
    <property type="entry name" value="AMP-binding_CS"/>
</dbReference>
<dbReference type="SUPFAM" id="SSF52777">
    <property type="entry name" value="CoA-dependent acyltransferases"/>
    <property type="match status" value="2"/>
</dbReference>
<dbReference type="Pfam" id="PF00501">
    <property type="entry name" value="AMP-binding"/>
    <property type="match status" value="1"/>
</dbReference>
<comment type="pathway">
    <text evidence="2">Siderophore biosynthesis.</text>
</comment>
<dbReference type="PANTHER" id="PTHR45527">
    <property type="entry name" value="NONRIBOSOMAL PEPTIDE SYNTHETASE"/>
    <property type="match status" value="1"/>
</dbReference>
<dbReference type="Pfam" id="PF13193">
    <property type="entry name" value="AMP-binding_C"/>
    <property type="match status" value="1"/>
</dbReference>
<dbReference type="Gene3D" id="3.30.559.10">
    <property type="entry name" value="Chloramphenicol acetyltransferase-like domain"/>
    <property type="match status" value="1"/>
</dbReference>
<evidence type="ECO:0000256" key="4">
    <source>
        <dbReference type="ARBA" id="ARBA00022553"/>
    </source>
</evidence>
<dbReference type="InterPro" id="IPR001242">
    <property type="entry name" value="Condensation_dom"/>
</dbReference>
<evidence type="ECO:0000259" key="7">
    <source>
        <dbReference type="PROSITE" id="PS50075"/>
    </source>
</evidence>
<keyword evidence="9" id="KW-1185">Reference proteome</keyword>
<protein>
    <submittedName>
        <fullName evidence="8">Amino acid adenylation domain-containing protein</fullName>
    </submittedName>
</protein>
<dbReference type="InterPro" id="IPR045851">
    <property type="entry name" value="AMP-bd_C_sf"/>
</dbReference>
<dbReference type="Pfam" id="PF00975">
    <property type="entry name" value="Thioesterase"/>
    <property type="match status" value="1"/>
</dbReference>
<sequence length="1435" mass="164836">MEISIEKFLEDLYVKGISLWMEDDKLHFKAPKGSISKDELNMLKENKEKIIDILTENETIKIVPDIKSRYEPFPCTDIQSAYLLGRSDSFEYGGVACHIYLELEYDQLEPKKTEEIWNRLIERHDMLRVKFDKSGNQYIQKEVDDFEIIYNDYSGQDESVLTEKMNEIRQNMGNRVYDIEKWPLFDIQLTKTNNKYIMHFSIEFIIADWTSIRLLLNEFDILNRNIDEELPKLELTFRDYILAADKLKKSKQYIEDKNYWMQRVDTLPSAPKLPILVNEKNEKVKFERHTLHIKQDKWNILKDFVKKKGLTPTATVLTAFALIIERWSTESRFCLNLTLLNRMPIHPQVNDIVGDFTTINLLEINLNDIKTFIEYAKDIQKRLFDDLDHKLFSGVEVIRELARRHSNKELMPIIFTSAIGSESTNVASSKIEVNENGISQTPQVFIDCQAMDDENGLRINWDVRDKIFPQNMIKDMFNSFEELLNRLIEMKETWNEKDIVKLPLWQQNERKIVNDTSKILPDKLLHQQIFEQAELTPDNIAVKDGNNSITYRELIRLSDTISAYLLDAGCKPQDKIAIVMEKSIYQVASVLGILNIGGIYVPISNKQPVSRIESIIEQSSSDIVLMTSSSSIKIDDNYKVIEVDKLEPRNEEFNRFTGDSNNTAYIIFTSGSTGVPKGVTISHKAALNTINDINDRFKVTSDDSIIGISKLSFDLSVYDIFGLLSVGGKIIYPMDSKLNDPSYWYSLISENNITMWNTVPAIMEMLVNYLEVSNYSLDSMEKIFLSGDWIGVNLPDRIKNKMPNADIICMGGATEASIWSIYHVYDDSDKSYKSIPYGRPLANQQFKVFDSMLRDCPVLVEGELGIMGQGLSKGYLGQKEITANSFIIHEKDKIYRTGDYGRYLPGGEIEFLGRKDAQVKIRGHRIELGEIESALNRHEKVKSAVVIVGTENKNQLYGFVMLDDNQKSPKVTEDELKEYLASYIPEYMIPTSISILSIFPLTQNGKVDRKKLLSIKMQNVSHDDKENKEEVFDQLELKLKTIMESVLEVVEIGKEDDFYDYGADSLIMAQAAGILHEELLAINKDIPYDALLRQLLNYPSIDSLAKFVRQQGTGEEQIDDSSNDSSNASIIEYSKNENGPLRIILHAGLGTMNCFRYLIKHLVKEDIGTVIGIAVKDADKYSSINPEELIENIADDYVERIMEYDNNDVQIIGYCLGGLIAVEVAKRLAENNVNIVDLVLIDSHPVQADIKDELFLESIFITNFYITLPQVYDEITIDELDYTFKRLFEKHRDNIPKNALCNLDGDDKITKVSNLFRKLSTLTKEERFRDYVEAMHKITGENVPVNMAMGMFNIYCQSFKAAQFEPSIYMGDVRFLLAREDFQYLANSSERSLDFWKQFCLGEFEVTKIDGDHISCIEDEKNVPHLAKLVTEPLS</sequence>
<dbReference type="CDD" id="cd19535">
    <property type="entry name" value="Cyc_NRPS"/>
    <property type="match status" value="1"/>
</dbReference>
<dbReference type="InterPro" id="IPR001031">
    <property type="entry name" value="Thioesterase"/>
</dbReference>
<dbReference type="PROSITE" id="PS00012">
    <property type="entry name" value="PHOSPHOPANTETHEINE"/>
    <property type="match status" value="1"/>
</dbReference>
<dbReference type="InterPro" id="IPR057737">
    <property type="entry name" value="Condensation_MtbB-like"/>
</dbReference>
<keyword evidence="4" id="KW-0597">Phosphoprotein</keyword>
<dbReference type="InterPro" id="IPR006162">
    <property type="entry name" value="Ppantetheine_attach_site"/>
</dbReference>
<dbReference type="Pfam" id="PF00668">
    <property type="entry name" value="Condensation"/>
    <property type="match status" value="1"/>
</dbReference>
<evidence type="ECO:0000256" key="1">
    <source>
        <dbReference type="ARBA" id="ARBA00001957"/>
    </source>
</evidence>
<dbReference type="InterPro" id="IPR023213">
    <property type="entry name" value="CAT-like_dom_sf"/>
</dbReference>
<dbReference type="InterPro" id="IPR025110">
    <property type="entry name" value="AMP-bd_C"/>
</dbReference>
<keyword evidence="5" id="KW-0436">Ligase</keyword>
<dbReference type="InterPro" id="IPR010071">
    <property type="entry name" value="AA_adenyl_dom"/>
</dbReference>
<dbReference type="Gene3D" id="3.30.559.30">
    <property type="entry name" value="Nonribosomal peptide synthetase, condensation domain"/>
    <property type="match status" value="1"/>
</dbReference>
<dbReference type="InterPro" id="IPR044894">
    <property type="entry name" value="TubC_N_sf"/>
</dbReference>
<dbReference type="InterPro" id="IPR036736">
    <property type="entry name" value="ACP-like_sf"/>
</dbReference>
<proteinExistence type="predicted"/>
<dbReference type="InterPro" id="IPR029058">
    <property type="entry name" value="AB_hydrolase_fold"/>
</dbReference>
<dbReference type="Gene3D" id="3.30.300.30">
    <property type="match status" value="1"/>
</dbReference>
<dbReference type="PROSITE" id="PS00455">
    <property type="entry name" value="AMP_BINDING"/>
    <property type="match status" value="1"/>
</dbReference>
<dbReference type="GO" id="GO:0044550">
    <property type="term" value="P:secondary metabolite biosynthetic process"/>
    <property type="evidence" value="ECO:0007669"/>
    <property type="project" value="TreeGrafter"/>
</dbReference>
<accession>A0A8J8MCM2</accession>
<dbReference type="InterPro" id="IPR009081">
    <property type="entry name" value="PP-bd_ACP"/>
</dbReference>
<keyword evidence="6" id="KW-0045">Antibiotic biosynthesis</keyword>
<dbReference type="Gene3D" id="1.10.1200.10">
    <property type="entry name" value="ACP-like"/>
    <property type="match status" value="1"/>
</dbReference>